<feature type="domain" description="Hemerythrin-like" evidence="1">
    <location>
        <begin position="20"/>
        <end position="141"/>
    </location>
</feature>
<dbReference type="PANTHER" id="PTHR35585">
    <property type="entry name" value="HHE DOMAIN PROTEIN (AFU_ORTHOLOGUE AFUA_4G00730)"/>
    <property type="match status" value="1"/>
</dbReference>
<name>A0A2K9NUI1_BACTC</name>
<dbReference type="Proteomes" id="UP000235584">
    <property type="component" value="Chromosome"/>
</dbReference>
<protein>
    <recommendedName>
        <fullName evidence="1">Hemerythrin-like domain-containing protein</fullName>
    </recommendedName>
</protein>
<accession>A0A2K9NUI1</accession>
<dbReference type="KEGG" id="bsto:C0V70_13780"/>
<evidence type="ECO:0000313" key="2">
    <source>
        <dbReference type="EMBL" id="AUN99152.1"/>
    </source>
</evidence>
<dbReference type="AlphaFoldDB" id="A0A2K9NUI1"/>
<keyword evidence="3" id="KW-1185">Reference proteome</keyword>
<gene>
    <name evidence="2" type="ORF">C0V70_13780</name>
</gene>
<dbReference type="InterPro" id="IPR012312">
    <property type="entry name" value="Hemerythrin-like"/>
</dbReference>
<sequence>MELPMQNISEEIAKDNSFNIVGILLIDHAYLRECIEVILNDEADKHQKLFFARTFLDTLTKHSAAEEKTVYDSLIDMDELHAKVLECEVEHAIVERMISTLWPRMARLKDLDDVTEAEIRTLAKIVRNHIDEEERTLFPLIKENLDQSILNEIGFQFMILRRFTPQDLENYPELQKEIYYNSCNSKRNIYQWSGDFVKKVNRYIGAIVSQSPYFIKT</sequence>
<evidence type="ECO:0000313" key="3">
    <source>
        <dbReference type="Proteomes" id="UP000235584"/>
    </source>
</evidence>
<evidence type="ECO:0000259" key="1">
    <source>
        <dbReference type="Pfam" id="PF01814"/>
    </source>
</evidence>
<dbReference type="PANTHER" id="PTHR35585:SF1">
    <property type="entry name" value="HHE DOMAIN PROTEIN (AFU_ORTHOLOGUE AFUA_4G00730)"/>
    <property type="match status" value="1"/>
</dbReference>
<dbReference type="Pfam" id="PF01814">
    <property type="entry name" value="Hemerythrin"/>
    <property type="match status" value="1"/>
</dbReference>
<dbReference type="EMBL" id="CP025704">
    <property type="protein sequence ID" value="AUN99152.1"/>
    <property type="molecule type" value="Genomic_DNA"/>
</dbReference>
<dbReference type="Gene3D" id="1.20.120.520">
    <property type="entry name" value="nmb1532 protein domain like"/>
    <property type="match status" value="1"/>
</dbReference>
<reference evidence="2 3" key="1">
    <citation type="submission" date="2018-01" db="EMBL/GenBank/DDBJ databases">
        <title>Complete genome sequence of Bacteriovorax stolpii DSM12778.</title>
        <authorList>
            <person name="Tang B."/>
            <person name="Chang J."/>
        </authorList>
    </citation>
    <scope>NUCLEOTIDE SEQUENCE [LARGE SCALE GENOMIC DNA]</scope>
    <source>
        <strain evidence="2 3">DSM 12778</strain>
    </source>
</reference>
<organism evidence="2 3">
    <name type="scientific">Bacteriovorax stolpii</name>
    <name type="common">Bdellovibrio stolpii</name>
    <dbReference type="NCBI Taxonomy" id="960"/>
    <lineage>
        <taxon>Bacteria</taxon>
        <taxon>Pseudomonadati</taxon>
        <taxon>Bdellovibrionota</taxon>
        <taxon>Bacteriovoracia</taxon>
        <taxon>Bacteriovoracales</taxon>
        <taxon>Bacteriovoracaceae</taxon>
        <taxon>Bacteriovorax</taxon>
    </lineage>
</organism>
<proteinExistence type="predicted"/>